<accession>A0AAN7ZD91</accession>
<proteinExistence type="predicted"/>
<protein>
    <submittedName>
        <fullName evidence="2">Uncharacterized protein</fullName>
    </submittedName>
</protein>
<dbReference type="Proteomes" id="UP001305414">
    <property type="component" value="Unassembled WGS sequence"/>
</dbReference>
<sequence>MCVELSTTPKAPPPPPRKAQKRSGFVHRFAVRTTPSGETILNWRTRSTARPCVPVRTPWPPLRSQPPDAPIVATVPPTKSAS</sequence>
<feature type="region of interest" description="Disordered" evidence="1">
    <location>
        <begin position="56"/>
        <end position="82"/>
    </location>
</feature>
<feature type="region of interest" description="Disordered" evidence="1">
    <location>
        <begin position="1"/>
        <end position="23"/>
    </location>
</feature>
<reference evidence="2 3" key="1">
    <citation type="submission" date="2023-10" db="EMBL/GenBank/DDBJ databases">
        <title>Draft genome sequence of Xylaria bambusicola isolate GMP-LS, the root and basal stem rot pathogen of sugarcane in Indonesia.</title>
        <authorList>
            <person name="Selvaraj P."/>
            <person name="Muralishankar V."/>
            <person name="Muruganantham S."/>
            <person name="Sp S."/>
            <person name="Haryani S."/>
            <person name="Lau K.J.X."/>
            <person name="Naqvi N.I."/>
        </authorList>
    </citation>
    <scope>NUCLEOTIDE SEQUENCE [LARGE SCALE GENOMIC DNA]</scope>
    <source>
        <strain evidence="2">GMP-LS</strain>
    </source>
</reference>
<feature type="compositionally biased region" description="Pro residues" evidence="1">
    <location>
        <begin position="57"/>
        <end position="69"/>
    </location>
</feature>
<dbReference type="AlphaFoldDB" id="A0AAN7ZD91"/>
<comment type="caution">
    <text evidence="2">The sequence shown here is derived from an EMBL/GenBank/DDBJ whole genome shotgun (WGS) entry which is preliminary data.</text>
</comment>
<keyword evidence="3" id="KW-1185">Reference proteome</keyword>
<evidence type="ECO:0000313" key="2">
    <source>
        <dbReference type="EMBL" id="KAK5635871.1"/>
    </source>
</evidence>
<gene>
    <name evidence="2" type="ORF">RRF57_011583</name>
</gene>
<evidence type="ECO:0000256" key="1">
    <source>
        <dbReference type="SAM" id="MobiDB-lite"/>
    </source>
</evidence>
<organism evidence="2 3">
    <name type="scientific">Xylaria bambusicola</name>
    <dbReference type="NCBI Taxonomy" id="326684"/>
    <lineage>
        <taxon>Eukaryota</taxon>
        <taxon>Fungi</taxon>
        <taxon>Dikarya</taxon>
        <taxon>Ascomycota</taxon>
        <taxon>Pezizomycotina</taxon>
        <taxon>Sordariomycetes</taxon>
        <taxon>Xylariomycetidae</taxon>
        <taxon>Xylariales</taxon>
        <taxon>Xylariaceae</taxon>
        <taxon>Xylaria</taxon>
    </lineage>
</organism>
<name>A0AAN7ZD91_9PEZI</name>
<evidence type="ECO:0000313" key="3">
    <source>
        <dbReference type="Proteomes" id="UP001305414"/>
    </source>
</evidence>
<dbReference type="EMBL" id="JAWHQM010000058">
    <property type="protein sequence ID" value="KAK5635871.1"/>
    <property type="molecule type" value="Genomic_DNA"/>
</dbReference>